<dbReference type="EMBL" id="MU394322">
    <property type="protein sequence ID" value="KAI6085766.1"/>
    <property type="molecule type" value="Genomic_DNA"/>
</dbReference>
<dbReference type="Proteomes" id="UP001497680">
    <property type="component" value="Unassembled WGS sequence"/>
</dbReference>
<evidence type="ECO:0000313" key="2">
    <source>
        <dbReference type="Proteomes" id="UP001497680"/>
    </source>
</evidence>
<accession>A0ACC0CZA5</accession>
<reference evidence="1 2" key="1">
    <citation type="journal article" date="2022" name="New Phytol.">
        <title>Ecological generalism drives hyperdiversity of secondary metabolite gene clusters in xylarialean endophytes.</title>
        <authorList>
            <person name="Franco M.E.E."/>
            <person name="Wisecaver J.H."/>
            <person name="Arnold A.E."/>
            <person name="Ju Y.M."/>
            <person name="Slot J.C."/>
            <person name="Ahrendt S."/>
            <person name="Moore L.P."/>
            <person name="Eastman K.E."/>
            <person name="Scott K."/>
            <person name="Konkel Z."/>
            <person name="Mondo S.J."/>
            <person name="Kuo A."/>
            <person name="Hayes R.D."/>
            <person name="Haridas S."/>
            <person name="Andreopoulos B."/>
            <person name="Riley R."/>
            <person name="LaButti K."/>
            <person name="Pangilinan J."/>
            <person name="Lipzen A."/>
            <person name="Amirebrahimi M."/>
            <person name="Yan J."/>
            <person name="Adam C."/>
            <person name="Keymanesh K."/>
            <person name="Ng V."/>
            <person name="Louie K."/>
            <person name="Northen T."/>
            <person name="Drula E."/>
            <person name="Henrissat B."/>
            <person name="Hsieh H.M."/>
            <person name="Youens-Clark K."/>
            <person name="Lutzoni F."/>
            <person name="Miadlikowska J."/>
            <person name="Eastwood D.C."/>
            <person name="Hamelin R.C."/>
            <person name="Grigoriev I.V."/>
            <person name="U'Ren J.M."/>
        </authorList>
    </citation>
    <scope>NUCLEOTIDE SEQUENCE [LARGE SCALE GENOMIC DNA]</scope>
    <source>
        <strain evidence="1 2">ER1909</strain>
    </source>
</reference>
<organism evidence="1 2">
    <name type="scientific">Hypoxylon rubiginosum</name>
    <dbReference type="NCBI Taxonomy" id="110542"/>
    <lineage>
        <taxon>Eukaryota</taxon>
        <taxon>Fungi</taxon>
        <taxon>Dikarya</taxon>
        <taxon>Ascomycota</taxon>
        <taxon>Pezizomycotina</taxon>
        <taxon>Sordariomycetes</taxon>
        <taxon>Xylariomycetidae</taxon>
        <taxon>Xylariales</taxon>
        <taxon>Hypoxylaceae</taxon>
        <taxon>Hypoxylon</taxon>
    </lineage>
</organism>
<sequence length="273" mass="30574">MAQSTLSMDSLPNEIIIQVLNSFPTRSLLPLAAVCRRFYGLVGRVHFTRLVEAAQLQDHQVILECYHPSDRVTTPSLLCEYLGMDGLTEAGDDAKLGDLDDLYARFRPFAIDEERGPRKNQPVTAPSHGIFLDSDESFSQLCTVTNLVKMGPRRGLFSSIANINETVIRVWRDWLHREAAKTAANQQRASSTMDDSSILWTDSSKTVGLRFRVVEDRSTPAPILFNRDEDPAVSYSLEYQELLIRANWLLLGFETSEAQQVTHAGKAVIIASM</sequence>
<gene>
    <name evidence="1" type="ORF">F4821DRAFT_260678</name>
</gene>
<protein>
    <submittedName>
        <fullName evidence="1">Uncharacterized protein</fullName>
    </submittedName>
</protein>
<evidence type="ECO:0000313" key="1">
    <source>
        <dbReference type="EMBL" id="KAI6085766.1"/>
    </source>
</evidence>
<name>A0ACC0CZA5_9PEZI</name>
<keyword evidence="2" id="KW-1185">Reference proteome</keyword>
<comment type="caution">
    <text evidence="1">The sequence shown here is derived from an EMBL/GenBank/DDBJ whole genome shotgun (WGS) entry which is preliminary data.</text>
</comment>
<proteinExistence type="predicted"/>